<feature type="compositionally biased region" description="Gly residues" evidence="1">
    <location>
        <begin position="245"/>
        <end position="259"/>
    </location>
</feature>
<dbReference type="AlphaFoldDB" id="A0A1G9G464"/>
<dbReference type="EMBL" id="FNFU01000019">
    <property type="protein sequence ID" value="SDK95083.1"/>
    <property type="molecule type" value="Genomic_DNA"/>
</dbReference>
<accession>A0A1G9G464</accession>
<dbReference type="SUPFAM" id="SSF53474">
    <property type="entry name" value="alpha/beta-Hydrolases"/>
    <property type="match status" value="1"/>
</dbReference>
<dbReference type="InterPro" id="IPR029058">
    <property type="entry name" value="AB_hydrolase_fold"/>
</dbReference>
<dbReference type="InterPro" id="IPR050266">
    <property type="entry name" value="AB_hydrolase_sf"/>
</dbReference>
<name>A0A1G9G464_9MICO</name>
<evidence type="ECO:0000256" key="1">
    <source>
        <dbReference type="SAM" id="MobiDB-lite"/>
    </source>
</evidence>
<protein>
    <submittedName>
        <fullName evidence="3">Pimeloyl-ACP methyl ester carboxylesterase</fullName>
    </submittedName>
</protein>
<reference evidence="3 4" key="1">
    <citation type="submission" date="2016-10" db="EMBL/GenBank/DDBJ databases">
        <authorList>
            <person name="de Groot N.N."/>
        </authorList>
    </citation>
    <scope>NUCLEOTIDE SEQUENCE [LARGE SCALE GENOMIC DNA]</scope>
    <source>
        <strain evidence="3 4">CGMCC 1.5382</strain>
    </source>
</reference>
<dbReference type="STRING" id="386301.SAMN05216282_11940"/>
<dbReference type="Proteomes" id="UP000198701">
    <property type="component" value="Unassembled WGS sequence"/>
</dbReference>
<dbReference type="Gene3D" id="3.40.50.1820">
    <property type="entry name" value="alpha/beta hydrolase"/>
    <property type="match status" value="1"/>
</dbReference>
<keyword evidence="4" id="KW-1185">Reference proteome</keyword>
<dbReference type="InterPro" id="IPR000073">
    <property type="entry name" value="AB_hydrolase_1"/>
</dbReference>
<proteinExistence type="predicted"/>
<evidence type="ECO:0000313" key="3">
    <source>
        <dbReference type="EMBL" id="SDK95083.1"/>
    </source>
</evidence>
<evidence type="ECO:0000313" key="4">
    <source>
        <dbReference type="Proteomes" id="UP000198701"/>
    </source>
</evidence>
<dbReference type="Pfam" id="PF12697">
    <property type="entry name" value="Abhydrolase_6"/>
    <property type="match status" value="1"/>
</dbReference>
<gene>
    <name evidence="3" type="ORF">SAMN05216282_11940</name>
</gene>
<sequence>MAAIPILLVHGIRTSASMWRQQVERLRDDGHSVLAIDLPGHGALLGEEFTVEGALREIDTGVTALGGRVMLVGLSLGGYYAIAYAGAHPERVAGLVAAGCSTVPGGPGLAAYRGLARGIRLLPDRGLWLHTTMVRALVPRQGAHDVLAGGVALDVMDAGLRATGTLRPLASLAAYPGPVWLVNGALDQFRLNERRFLAACRRGRLVIVPGATHLVSLAQPQRFTAVLRRVAAELSAGFPAEEAGGEPGGEPGPIVGPGQ</sequence>
<dbReference type="PANTHER" id="PTHR43798">
    <property type="entry name" value="MONOACYLGLYCEROL LIPASE"/>
    <property type="match status" value="1"/>
</dbReference>
<dbReference type="RefSeq" id="WP_241982896.1">
    <property type="nucleotide sequence ID" value="NZ_FNFU01000019.1"/>
</dbReference>
<feature type="domain" description="AB hydrolase-1" evidence="2">
    <location>
        <begin position="6"/>
        <end position="225"/>
    </location>
</feature>
<feature type="region of interest" description="Disordered" evidence="1">
    <location>
        <begin position="238"/>
        <end position="259"/>
    </location>
</feature>
<organism evidence="3 4">
    <name type="scientific">Cryobacterium psychrotolerans</name>
    <dbReference type="NCBI Taxonomy" id="386301"/>
    <lineage>
        <taxon>Bacteria</taxon>
        <taxon>Bacillati</taxon>
        <taxon>Actinomycetota</taxon>
        <taxon>Actinomycetes</taxon>
        <taxon>Micrococcales</taxon>
        <taxon>Microbacteriaceae</taxon>
        <taxon>Cryobacterium</taxon>
    </lineage>
</organism>
<dbReference type="GO" id="GO:0003824">
    <property type="term" value="F:catalytic activity"/>
    <property type="evidence" value="ECO:0007669"/>
    <property type="project" value="UniProtKB-ARBA"/>
</dbReference>
<dbReference type="PRINTS" id="PR00111">
    <property type="entry name" value="ABHYDROLASE"/>
</dbReference>
<evidence type="ECO:0000259" key="2">
    <source>
        <dbReference type="Pfam" id="PF12697"/>
    </source>
</evidence>